<dbReference type="Pfam" id="PF04397">
    <property type="entry name" value="LytTR"/>
    <property type="match status" value="1"/>
</dbReference>
<evidence type="ECO:0000313" key="4">
    <source>
        <dbReference type="EMBL" id="MBC3872467.1"/>
    </source>
</evidence>
<dbReference type="Gene3D" id="3.40.50.2300">
    <property type="match status" value="1"/>
</dbReference>
<dbReference type="PANTHER" id="PTHR37299">
    <property type="entry name" value="TRANSCRIPTIONAL REGULATOR-RELATED"/>
    <property type="match status" value="1"/>
</dbReference>
<feature type="domain" description="HTH LytTR-type" evidence="3">
    <location>
        <begin position="166"/>
        <end position="270"/>
    </location>
</feature>
<comment type="caution">
    <text evidence="4">The sequence shown here is derived from an EMBL/GenBank/DDBJ whole genome shotgun (WGS) entry which is preliminary data.</text>
</comment>
<dbReference type="PROSITE" id="PS50930">
    <property type="entry name" value="HTH_LYTTR"/>
    <property type="match status" value="1"/>
</dbReference>
<feature type="domain" description="Response regulatory" evidence="2">
    <location>
        <begin position="15"/>
        <end position="129"/>
    </location>
</feature>
<dbReference type="EMBL" id="JACOGA010000002">
    <property type="protein sequence ID" value="MBC3872467.1"/>
    <property type="molecule type" value="Genomic_DNA"/>
</dbReference>
<accession>A0ABR6Y8F3</accession>
<name>A0ABR6Y8F3_9BURK</name>
<dbReference type="Proteomes" id="UP000624279">
    <property type="component" value="Unassembled WGS sequence"/>
</dbReference>
<evidence type="ECO:0000259" key="2">
    <source>
        <dbReference type="PROSITE" id="PS50110"/>
    </source>
</evidence>
<dbReference type="Pfam" id="PF00072">
    <property type="entry name" value="Response_reg"/>
    <property type="match status" value="1"/>
</dbReference>
<dbReference type="InterPro" id="IPR046947">
    <property type="entry name" value="LytR-like"/>
</dbReference>
<dbReference type="InterPro" id="IPR011006">
    <property type="entry name" value="CheY-like_superfamily"/>
</dbReference>
<feature type="modified residue" description="4-aspartylphosphate" evidence="1">
    <location>
        <position position="66"/>
    </location>
</feature>
<evidence type="ECO:0000256" key="1">
    <source>
        <dbReference type="PROSITE-ProRule" id="PRU00169"/>
    </source>
</evidence>
<dbReference type="PROSITE" id="PS50110">
    <property type="entry name" value="RESPONSE_REGULATORY"/>
    <property type="match status" value="1"/>
</dbReference>
<reference evidence="4 5" key="1">
    <citation type="submission" date="2020-08" db="EMBL/GenBank/DDBJ databases">
        <title>Novel species isolated from subtropical streams in China.</title>
        <authorList>
            <person name="Lu H."/>
        </authorList>
    </citation>
    <scope>NUCLEOTIDE SEQUENCE [LARGE SCALE GENOMIC DNA]</scope>
    <source>
        <strain evidence="4 5">LX15W</strain>
    </source>
</reference>
<keyword evidence="1" id="KW-0597">Phosphoprotein</keyword>
<evidence type="ECO:0000259" key="3">
    <source>
        <dbReference type="PROSITE" id="PS50930"/>
    </source>
</evidence>
<dbReference type="PANTHER" id="PTHR37299:SF1">
    <property type="entry name" value="STAGE 0 SPORULATION PROTEIN A HOMOLOG"/>
    <property type="match status" value="1"/>
</dbReference>
<proteinExistence type="predicted"/>
<dbReference type="InterPro" id="IPR007492">
    <property type="entry name" value="LytTR_DNA-bd_dom"/>
</dbReference>
<protein>
    <submittedName>
        <fullName evidence="4">Response regulator transcription factor</fullName>
    </submittedName>
</protein>
<evidence type="ECO:0000313" key="5">
    <source>
        <dbReference type="Proteomes" id="UP000624279"/>
    </source>
</evidence>
<organism evidence="4 5">
    <name type="scientific">Undibacterium flavidum</name>
    <dbReference type="NCBI Taxonomy" id="2762297"/>
    <lineage>
        <taxon>Bacteria</taxon>
        <taxon>Pseudomonadati</taxon>
        <taxon>Pseudomonadota</taxon>
        <taxon>Betaproteobacteria</taxon>
        <taxon>Burkholderiales</taxon>
        <taxon>Oxalobacteraceae</taxon>
        <taxon>Undibacterium</taxon>
    </lineage>
</organism>
<dbReference type="SMART" id="SM00850">
    <property type="entry name" value="LytTR"/>
    <property type="match status" value="1"/>
</dbReference>
<dbReference type="SMART" id="SM00448">
    <property type="entry name" value="REC"/>
    <property type="match status" value="1"/>
</dbReference>
<sequence>MYTPIDVTTNRATNRAIIVDDEEPGRVMLRYALSAQMNWTILGEFSNVASAREFLNAHEVDVIFLDIQMPKENGIGLARSLSNLDKPPLIIFVTAFNAHAIEAFEVHALDYLLKPFNTLRFIQALARADEILTERRGYAEVLRSYAHREEQAAKSVAGNNQYLQQIIARSVGEMECIPISEVLWMSSASNYVELHLEKRVVLHRMTLSAIEKLINPQDFIRVHRTTLVRIDQMQQIKVVGDGTYSLTLVCGAQVAVSERHIPQVRGFFKA</sequence>
<keyword evidence="5" id="KW-1185">Reference proteome</keyword>
<gene>
    <name evidence="4" type="ORF">H8K55_02615</name>
</gene>
<dbReference type="InterPro" id="IPR001789">
    <property type="entry name" value="Sig_transdc_resp-reg_receiver"/>
</dbReference>
<dbReference type="Gene3D" id="2.40.50.1020">
    <property type="entry name" value="LytTr DNA-binding domain"/>
    <property type="match status" value="1"/>
</dbReference>
<dbReference type="SUPFAM" id="SSF52172">
    <property type="entry name" value="CheY-like"/>
    <property type="match status" value="1"/>
</dbReference>